<protein>
    <submittedName>
        <fullName evidence="2">Uncharacterized protein</fullName>
    </submittedName>
</protein>
<gene>
    <name evidence="2" type="ORF">M9799_16625</name>
</gene>
<sequence>MRMSMGVRLNNVMLTHDRMAQIRGAQTLGEAQRMGLVDRFVDWCRGGVKKAAIEKVFNTVNAPASAHGERLRRFQELHSFLRPEHMDQCQLNLQKDEEGKTWSYRMVIGGETLAQAASLPVESGRTLADFEDHVVLAEFGSHLHASHGADPARECTALCEKFRTINERQAGSLDRHPSSVMLEKFRLISGSLQELGVPANDVFPGVELSPDLENVELFVGRHTLARCPIPDRQVLTDALTTQAHACTTAVDHLLRTRDSDAAVIDTVDQMVDGDEAKEAMKKNLHDRFFCSDNFVGTRELEGDASRFEVTFRDAADVERSLVFSNRISTHSELRGPLLQGQLASGSYATLAELIARGFGSPQDAPITYLSGPYRAGFTQCMRTLQELGGAGQRLGFASQAAVDEYIQAATNAIAPMRLGNTSLEAVWGLKTTADGNAPRQAQQTHGADAAASPAAASLPTPRSDEWSPLLTGRA</sequence>
<dbReference type="EMBL" id="CP106881">
    <property type="protein sequence ID" value="UYG51651.1"/>
    <property type="molecule type" value="Genomic_DNA"/>
</dbReference>
<dbReference type="RefSeq" id="WP_263725541.1">
    <property type="nucleotide sequence ID" value="NZ_CP106881.1"/>
</dbReference>
<evidence type="ECO:0000256" key="1">
    <source>
        <dbReference type="SAM" id="MobiDB-lite"/>
    </source>
</evidence>
<proteinExistence type="predicted"/>
<dbReference type="Proteomes" id="UP001162800">
    <property type="component" value="Chromosome"/>
</dbReference>
<evidence type="ECO:0000313" key="3">
    <source>
        <dbReference type="Proteomes" id="UP001162800"/>
    </source>
</evidence>
<feature type="region of interest" description="Disordered" evidence="1">
    <location>
        <begin position="436"/>
        <end position="474"/>
    </location>
</feature>
<evidence type="ECO:0000313" key="2">
    <source>
        <dbReference type="EMBL" id="UYG51651.1"/>
    </source>
</evidence>
<accession>A0ABY6G9T5</accession>
<keyword evidence="3" id="KW-1185">Reference proteome</keyword>
<feature type="compositionally biased region" description="Low complexity" evidence="1">
    <location>
        <begin position="447"/>
        <end position="457"/>
    </location>
</feature>
<name>A0ABY6G9T5_9BURK</name>
<organism evidence="2 3">
    <name type="scientific">Comamonas endophytica</name>
    <dbReference type="NCBI Taxonomy" id="2949090"/>
    <lineage>
        <taxon>Bacteria</taxon>
        <taxon>Pseudomonadati</taxon>
        <taxon>Pseudomonadota</taxon>
        <taxon>Betaproteobacteria</taxon>
        <taxon>Burkholderiales</taxon>
        <taxon>Comamonadaceae</taxon>
        <taxon>Comamonas</taxon>
    </lineage>
</organism>
<reference evidence="2" key="1">
    <citation type="submission" date="2022-09" db="EMBL/GenBank/DDBJ databases">
        <title>The complete genome of Acidovorax sp. 5MLIR.</title>
        <authorList>
            <person name="Liu L."/>
            <person name="Yue J."/>
            <person name="Yang F."/>
            <person name="Yuan J."/>
            <person name="Li L."/>
        </authorList>
    </citation>
    <scope>NUCLEOTIDE SEQUENCE</scope>
    <source>
        <strain evidence="2">5MLIR</strain>
    </source>
</reference>